<feature type="domain" description="Serine aminopeptidase S33" evidence="1">
    <location>
        <begin position="28"/>
        <end position="291"/>
    </location>
</feature>
<proteinExistence type="predicted"/>
<dbReference type="InterPro" id="IPR029058">
    <property type="entry name" value="AB_hydrolase_fold"/>
</dbReference>
<sequence length="320" mass="35967">MIENTFTMTDPLDVKIHVYEWLPEAGADIRGIVQIAHGMCETAARYARLASALTGAGYAVYANDHRGHGLTAGKVNLLGDSGENGFYWMRRNLLQLGGIARSRHEQSPIYLFAHSMGSFLAQKLMCEEGHEIYSGFILSGTNGPRSMLRMAESLSAVQQRLQGDHHRSVLLNGIVFGAYNRSFSPVRTAFDWLSSDPKEVDQFIADPYCGAICTTRFFRDFFHMLRELHTKSTLRTLCSDKPVYLFAGEKDPVGMNGQGVKRLAELYREQGVQDVEYKLYPGGRHEMLNEVNRDEVTADVLDWLARHLPAESMRLQPTAE</sequence>
<dbReference type="InterPro" id="IPR051044">
    <property type="entry name" value="MAG_DAG_Lipase"/>
</dbReference>
<dbReference type="Proteomes" id="UP000711047">
    <property type="component" value="Unassembled WGS sequence"/>
</dbReference>
<organism evidence="2 3">
    <name type="scientific">Paenibacillus tritici</name>
    <dbReference type="NCBI Taxonomy" id="1873425"/>
    <lineage>
        <taxon>Bacteria</taxon>
        <taxon>Bacillati</taxon>
        <taxon>Bacillota</taxon>
        <taxon>Bacilli</taxon>
        <taxon>Bacillales</taxon>
        <taxon>Paenibacillaceae</taxon>
        <taxon>Paenibacillus</taxon>
    </lineage>
</organism>
<name>A0ABX2DKW7_9BACL</name>
<dbReference type="GO" id="GO:0016787">
    <property type="term" value="F:hydrolase activity"/>
    <property type="evidence" value="ECO:0007669"/>
    <property type="project" value="UniProtKB-KW"/>
</dbReference>
<evidence type="ECO:0000313" key="3">
    <source>
        <dbReference type="Proteomes" id="UP000711047"/>
    </source>
</evidence>
<reference evidence="2 3" key="1">
    <citation type="submission" date="2020-05" db="EMBL/GenBank/DDBJ databases">
        <title>Paenibacillus glebae, sp. nov., Paenibacillus humi sp. nov., Paenibacillus pedi sp. nov., Paenibacillus terrestris sp. nov. and Paenibacillus terricola sp. nov., isolated from a forest top soil sample.</title>
        <authorList>
            <person name="Qi S."/>
            <person name="Carlier A."/>
            <person name="Cnockaert M."/>
            <person name="Vandamme P."/>
        </authorList>
    </citation>
    <scope>NUCLEOTIDE SEQUENCE [LARGE SCALE GENOMIC DNA]</scope>
    <source>
        <strain evidence="2 3">LMG 29502</strain>
    </source>
</reference>
<dbReference type="EMBL" id="JABMKX010000004">
    <property type="protein sequence ID" value="NQX45267.1"/>
    <property type="molecule type" value="Genomic_DNA"/>
</dbReference>
<dbReference type="SUPFAM" id="SSF53474">
    <property type="entry name" value="alpha/beta-Hydrolases"/>
    <property type="match status" value="1"/>
</dbReference>
<evidence type="ECO:0000313" key="2">
    <source>
        <dbReference type="EMBL" id="NQX45267.1"/>
    </source>
</evidence>
<comment type="caution">
    <text evidence="2">The sequence shown here is derived from an EMBL/GenBank/DDBJ whole genome shotgun (WGS) entry which is preliminary data.</text>
</comment>
<protein>
    <submittedName>
        <fullName evidence="2">Alpha/beta hydrolase</fullName>
    </submittedName>
</protein>
<dbReference type="Pfam" id="PF12146">
    <property type="entry name" value="Hydrolase_4"/>
    <property type="match status" value="1"/>
</dbReference>
<dbReference type="InterPro" id="IPR022742">
    <property type="entry name" value="Hydrolase_4"/>
</dbReference>
<keyword evidence="2" id="KW-0378">Hydrolase</keyword>
<evidence type="ECO:0000259" key="1">
    <source>
        <dbReference type="Pfam" id="PF12146"/>
    </source>
</evidence>
<dbReference type="PANTHER" id="PTHR11614">
    <property type="entry name" value="PHOSPHOLIPASE-RELATED"/>
    <property type="match status" value="1"/>
</dbReference>
<keyword evidence="3" id="KW-1185">Reference proteome</keyword>
<gene>
    <name evidence="2" type="ORF">HQN87_07975</name>
</gene>
<dbReference type="Gene3D" id="3.40.50.1820">
    <property type="entry name" value="alpha/beta hydrolase"/>
    <property type="match status" value="1"/>
</dbReference>
<accession>A0ABX2DKW7</accession>
<dbReference type="RefSeq" id="WP_173130404.1">
    <property type="nucleotide sequence ID" value="NZ_JABMKX010000004.1"/>
</dbReference>